<dbReference type="EMBL" id="BAABJP010000037">
    <property type="protein sequence ID" value="GAA5167020.1"/>
    <property type="molecule type" value="Genomic_DNA"/>
</dbReference>
<organism evidence="1 2">
    <name type="scientific">Pseudonocardia eucalypti</name>
    <dbReference type="NCBI Taxonomy" id="648755"/>
    <lineage>
        <taxon>Bacteria</taxon>
        <taxon>Bacillati</taxon>
        <taxon>Actinomycetota</taxon>
        <taxon>Actinomycetes</taxon>
        <taxon>Pseudonocardiales</taxon>
        <taxon>Pseudonocardiaceae</taxon>
        <taxon>Pseudonocardia</taxon>
    </lineage>
</organism>
<gene>
    <name evidence="1" type="ORF">GCM10023321_59050</name>
</gene>
<reference evidence="2" key="1">
    <citation type="journal article" date="2019" name="Int. J. Syst. Evol. Microbiol.">
        <title>The Global Catalogue of Microorganisms (GCM) 10K type strain sequencing project: providing services to taxonomists for standard genome sequencing and annotation.</title>
        <authorList>
            <consortium name="The Broad Institute Genomics Platform"/>
            <consortium name="The Broad Institute Genome Sequencing Center for Infectious Disease"/>
            <person name="Wu L."/>
            <person name="Ma J."/>
        </authorList>
    </citation>
    <scope>NUCLEOTIDE SEQUENCE [LARGE SCALE GENOMIC DNA]</scope>
    <source>
        <strain evidence="2">JCM 18303</strain>
    </source>
</reference>
<evidence type="ECO:0008006" key="3">
    <source>
        <dbReference type="Google" id="ProtNLM"/>
    </source>
</evidence>
<evidence type="ECO:0000313" key="1">
    <source>
        <dbReference type="EMBL" id="GAA5167020.1"/>
    </source>
</evidence>
<name>A0ABP9QSY2_9PSEU</name>
<protein>
    <recommendedName>
        <fullName evidence="3">DUF3562 domain-containing protein</fullName>
    </recommendedName>
</protein>
<accession>A0ABP9QSY2</accession>
<keyword evidence="2" id="KW-1185">Reference proteome</keyword>
<proteinExistence type="predicted"/>
<dbReference type="Proteomes" id="UP001428817">
    <property type="component" value="Unassembled WGS sequence"/>
</dbReference>
<dbReference type="NCBIfam" id="NF046112">
    <property type="entry name" value="MSMEG_6209_Nter"/>
    <property type="match status" value="1"/>
</dbReference>
<dbReference type="Gene3D" id="1.10.8.1060">
    <property type="entry name" value="Corynebacterium glutamicum thioredoxin-dependent arsenate reductase, N-terminal domain"/>
    <property type="match status" value="1"/>
</dbReference>
<dbReference type="RefSeq" id="WP_185059778.1">
    <property type="nucleotide sequence ID" value="NZ_BAABJP010000037.1"/>
</dbReference>
<comment type="caution">
    <text evidence="1">The sequence shown here is derived from an EMBL/GenBank/DDBJ whole genome shotgun (WGS) entry which is preliminary data.</text>
</comment>
<sequence length="75" mass="8749">MANHPTLETLEERQVARHLNDLESRLVSEYGRRPGWTDDRVVDTVRVVRGRFADARIHAFLPILVERAARKELDQ</sequence>
<evidence type="ECO:0000313" key="2">
    <source>
        <dbReference type="Proteomes" id="UP001428817"/>
    </source>
</evidence>